<dbReference type="SUPFAM" id="SSF111331">
    <property type="entry name" value="NAD kinase/diacylglycerol kinase-like"/>
    <property type="match status" value="1"/>
</dbReference>
<dbReference type="STRING" id="2769.R7Q458"/>
<dbReference type="PANTHER" id="PTHR11255">
    <property type="entry name" value="DIACYLGLYCEROL KINASE"/>
    <property type="match status" value="1"/>
</dbReference>
<evidence type="ECO:0000256" key="5">
    <source>
        <dbReference type="ARBA" id="ARBA00022840"/>
    </source>
</evidence>
<keyword evidence="10" id="KW-1185">Reference proteome</keyword>
<dbReference type="PROSITE" id="PS50146">
    <property type="entry name" value="DAGK"/>
    <property type="match status" value="1"/>
</dbReference>
<dbReference type="InterPro" id="IPR001206">
    <property type="entry name" value="Diacylglycerol_kinase_cat_dom"/>
</dbReference>
<keyword evidence="4 6" id="KW-0418">Kinase</keyword>
<dbReference type="Pfam" id="PF00609">
    <property type="entry name" value="DAGK_acc"/>
    <property type="match status" value="1"/>
</dbReference>
<comment type="catalytic activity">
    <reaction evidence="6">
        <text>a 1,2-diacyl-sn-glycerol + ATP = a 1,2-diacyl-sn-glycero-3-phosphate + ADP + H(+)</text>
        <dbReference type="Rhea" id="RHEA:10272"/>
        <dbReference type="ChEBI" id="CHEBI:15378"/>
        <dbReference type="ChEBI" id="CHEBI:17815"/>
        <dbReference type="ChEBI" id="CHEBI:30616"/>
        <dbReference type="ChEBI" id="CHEBI:58608"/>
        <dbReference type="ChEBI" id="CHEBI:456216"/>
        <dbReference type="EC" id="2.7.1.107"/>
    </reaction>
</comment>
<evidence type="ECO:0000259" key="8">
    <source>
        <dbReference type="PROSITE" id="PS50146"/>
    </source>
</evidence>
<feature type="region of interest" description="Disordered" evidence="7">
    <location>
        <begin position="351"/>
        <end position="381"/>
    </location>
</feature>
<keyword evidence="3 6" id="KW-0547">Nucleotide-binding</keyword>
<dbReference type="Gene3D" id="3.40.50.10330">
    <property type="entry name" value="Probable inorganic polyphosphate/atp-NAD kinase, domain 1"/>
    <property type="match status" value="1"/>
</dbReference>
<sequence length="381" mass="42354">MTTIAFVNTASGGNEGQRVLDHLKHELGDENVFDIKEDKGPDRGLETRASDPTQDTRVIVAGGDGTFSWVANAVEKRNLSHCRLTVIPLGSGNDMSRALGWGKKFPGLSNISHQLEWLNVAKPRKLDVWRLTAKHSTSSTALVDDDGIAHGARPLVCNYLSLGADAYVELRFNQLRWDNPAKYKSRLGNFKAHFLVGSKYMCIPQAEKIHVADHIQEFNVDGKEITIPDSLQALIFLNIPSYGAGTQPWGRLRGQKRADISRERTVEDMYVDDRKFEVIGLYSLSQFGRIKILGTHGVRIAQGQRMTLKLKSESTPFQVDGEPWEQRGGTVSLEPGNRIGVLEGPIWRSSSRKNAKFDPVPRASIDKPFVPSTHQTPESSE</sequence>
<dbReference type="InterPro" id="IPR000756">
    <property type="entry name" value="Diacylglycerol_kin_accessory"/>
</dbReference>
<dbReference type="SMART" id="SM00045">
    <property type="entry name" value="DAGKa"/>
    <property type="match status" value="1"/>
</dbReference>
<dbReference type="AlphaFoldDB" id="R7Q458"/>
<gene>
    <name evidence="9" type="ORF">CHC_T00008540001</name>
</gene>
<name>R7Q458_CHOCR</name>
<evidence type="ECO:0000256" key="7">
    <source>
        <dbReference type="SAM" id="MobiDB-lite"/>
    </source>
</evidence>
<keyword evidence="2 6" id="KW-0808">Transferase</keyword>
<dbReference type="GO" id="GO:0004143">
    <property type="term" value="F:ATP-dependent diacylglycerol kinase activity"/>
    <property type="evidence" value="ECO:0007669"/>
    <property type="project" value="UniProtKB-EC"/>
</dbReference>
<dbReference type="GO" id="GO:0007200">
    <property type="term" value="P:phospholipase C-activating G protein-coupled receptor signaling pathway"/>
    <property type="evidence" value="ECO:0007669"/>
    <property type="project" value="InterPro"/>
</dbReference>
<dbReference type="Gene3D" id="2.60.200.40">
    <property type="match status" value="1"/>
</dbReference>
<dbReference type="Gramene" id="CDF32799">
    <property type="protein sequence ID" value="CDF32799"/>
    <property type="gene ID" value="CHC_T00008540001"/>
</dbReference>
<dbReference type="OrthoDB" id="242257at2759"/>
<comment type="similarity">
    <text evidence="1 6">Belongs to the eukaryotic diacylglycerol kinase family.</text>
</comment>
<dbReference type="EC" id="2.7.1.107" evidence="6"/>
<evidence type="ECO:0000313" key="10">
    <source>
        <dbReference type="Proteomes" id="UP000012073"/>
    </source>
</evidence>
<evidence type="ECO:0000256" key="1">
    <source>
        <dbReference type="ARBA" id="ARBA00009280"/>
    </source>
</evidence>
<dbReference type="InterPro" id="IPR017438">
    <property type="entry name" value="ATP-NAD_kinase_N"/>
</dbReference>
<evidence type="ECO:0000313" key="9">
    <source>
        <dbReference type="EMBL" id="CDF32799.1"/>
    </source>
</evidence>
<evidence type="ECO:0000256" key="6">
    <source>
        <dbReference type="RuleBase" id="RU361128"/>
    </source>
</evidence>
<dbReference type="GO" id="GO:0005524">
    <property type="term" value="F:ATP binding"/>
    <property type="evidence" value="ECO:0007669"/>
    <property type="project" value="UniProtKB-KW"/>
</dbReference>
<dbReference type="PhylomeDB" id="R7Q458"/>
<protein>
    <recommendedName>
        <fullName evidence="6">Diacylglycerol kinase</fullName>
        <shortName evidence="6">DAG kinase</shortName>
        <ecNumber evidence="6">2.7.1.107</ecNumber>
    </recommendedName>
</protein>
<dbReference type="InterPro" id="IPR037607">
    <property type="entry name" value="DGK"/>
</dbReference>
<dbReference type="EMBL" id="HG001587">
    <property type="protein sequence ID" value="CDF32799.1"/>
    <property type="molecule type" value="Genomic_DNA"/>
</dbReference>
<dbReference type="OMA" id="VYSGYSC"/>
<organism evidence="9 10">
    <name type="scientific">Chondrus crispus</name>
    <name type="common">Carrageen Irish moss</name>
    <name type="synonym">Polymorpha crispa</name>
    <dbReference type="NCBI Taxonomy" id="2769"/>
    <lineage>
        <taxon>Eukaryota</taxon>
        <taxon>Rhodophyta</taxon>
        <taxon>Florideophyceae</taxon>
        <taxon>Rhodymeniophycidae</taxon>
        <taxon>Gigartinales</taxon>
        <taxon>Gigartinaceae</taxon>
        <taxon>Chondrus</taxon>
    </lineage>
</organism>
<evidence type="ECO:0000256" key="2">
    <source>
        <dbReference type="ARBA" id="ARBA00022679"/>
    </source>
</evidence>
<feature type="domain" description="DAGKc" evidence="8">
    <location>
        <begin position="1"/>
        <end position="135"/>
    </location>
</feature>
<evidence type="ECO:0000256" key="4">
    <source>
        <dbReference type="ARBA" id="ARBA00022777"/>
    </source>
</evidence>
<keyword evidence="5 6" id="KW-0067">ATP-binding</keyword>
<dbReference type="Pfam" id="PF00781">
    <property type="entry name" value="DAGK_cat"/>
    <property type="match status" value="1"/>
</dbReference>
<dbReference type="GeneID" id="17320317"/>
<proteinExistence type="inferred from homology"/>
<dbReference type="GO" id="GO:0016020">
    <property type="term" value="C:membrane"/>
    <property type="evidence" value="ECO:0007669"/>
    <property type="project" value="TreeGrafter"/>
</dbReference>
<accession>R7Q458</accession>
<feature type="compositionally biased region" description="Polar residues" evidence="7">
    <location>
        <begin position="372"/>
        <end position="381"/>
    </location>
</feature>
<reference evidence="10" key="1">
    <citation type="journal article" date="2013" name="Proc. Natl. Acad. Sci. U.S.A.">
        <title>Genome structure and metabolic features in the red seaweed Chondrus crispus shed light on evolution of the Archaeplastida.</title>
        <authorList>
            <person name="Collen J."/>
            <person name="Porcel B."/>
            <person name="Carre W."/>
            <person name="Ball S.G."/>
            <person name="Chaparro C."/>
            <person name="Tonon T."/>
            <person name="Barbeyron T."/>
            <person name="Michel G."/>
            <person name="Noel B."/>
            <person name="Valentin K."/>
            <person name="Elias M."/>
            <person name="Artiguenave F."/>
            <person name="Arun A."/>
            <person name="Aury J.M."/>
            <person name="Barbosa-Neto J.F."/>
            <person name="Bothwell J.H."/>
            <person name="Bouget F.Y."/>
            <person name="Brillet L."/>
            <person name="Cabello-Hurtado F."/>
            <person name="Capella-Gutierrez S."/>
            <person name="Charrier B."/>
            <person name="Cladiere L."/>
            <person name="Cock J.M."/>
            <person name="Coelho S.M."/>
            <person name="Colleoni C."/>
            <person name="Czjzek M."/>
            <person name="Da Silva C."/>
            <person name="Delage L."/>
            <person name="Denoeud F."/>
            <person name="Deschamps P."/>
            <person name="Dittami S.M."/>
            <person name="Gabaldon T."/>
            <person name="Gachon C.M."/>
            <person name="Groisillier A."/>
            <person name="Herve C."/>
            <person name="Jabbari K."/>
            <person name="Katinka M."/>
            <person name="Kloareg B."/>
            <person name="Kowalczyk N."/>
            <person name="Labadie K."/>
            <person name="Leblanc C."/>
            <person name="Lopez P.J."/>
            <person name="McLachlan D.H."/>
            <person name="Meslet-Cladiere L."/>
            <person name="Moustafa A."/>
            <person name="Nehr Z."/>
            <person name="Nyvall Collen P."/>
            <person name="Panaud O."/>
            <person name="Partensky F."/>
            <person name="Poulain J."/>
            <person name="Rensing S.A."/>
            <person name="Rousvoal S."/>
            <person name="Samson G."/>
            <person name="Symeonidi A."/>
            <person name="Weissenbach J."/>
            <person name="Zambounis A."/>
            <person name="Wincker P."/>
            <person name="Boyen C."/>
        </authorList>
    </citation>
    <scope>NUCLEOTIDE SEQUENCE [LARGE SCALE GENOMIC DNA]</scope>
    <source>
        <strain evidence="10">cv. Stackhouse</strain>
    </source>
</reference>
<dbReference type="RefSeq" id="XP_005712600.1">
    <property type="nucleotide sequence ID" value="XM_005712543.1"/>
</dbReference>
<dbReference type="SMART" id="SM00046">
    <property type="entry name" value="DAGKc"/>
    <property type="match status" value="1"/>
</dbReference>
<dbReference type="KEGG" id="ccp:CHC_T00008540001"/>
<evidence type="ECO:0000256" key="3">
    <source>
        <dbReference type="ARBA" id="ARBA00022741"/>
    </source>
</evidence>
<dbReference type="Proteomes" id="UP000012073">
    <property type="component" value="Unassembled WGS sequence"/>
</dbReference>
<dbReference type="InterPro" id="IPR016064">
    <property type="entry name" value="NAD/diacylglycerol_kinase_sf"/>
</dbReference>